<proteinExistence type="predicted"/>
<evidence type="ECO:0000313" key="1">
    <source>
        <dbReference type="EMBL" id="GGI69573.1"/>
    </source>
</evidence>
<dbReference type="Proteomes" id="UP000652720">
    <property type="component" value="Unassembled WGS sequence"/>
</dbReference>
<reference evidence="3" key="3">
    <citation type="journal article" date="2019" name="Int. J. Syst. Evol. Microbiol.">
        <title>The Global Catalogue of Microorganisms (GCM) 10K type strain sequencing project: providing services to taxonomists for standard genome sequencing and annotation.</title>
        <authorList>
            <consortium name="The Broad Institute Genomics Platform"/>
            <consortium name="The Broad Institute Genome Sequencing Center for Infectious Disease"/>
            <person name="Wu L."/>
            <person name="Ma J."/>
        </authorList>
    </citation>
    <scope>NUCLEOTIDE SEQUENCE [LARGE SCALE GENOMIC DNA]</scope>
    <source>
        <strain evidence="3">CGMCC 1.8884</strain>
    </source>
</reference>
<dbReference type="AlphaFoldDB" id="A0AAV4KAI0"/>
<accession>A0AAV4KAI0</accession>
<sequence length="162" mass="18675">MLLLSNVIPLESRENWQLALDPDWPLIWRNYQLARSPSGAVTWRLSEQARGHYRQRINRLITGRGGVPALGQRPYQLPPETARLQVLRLAEHLCHYPGFSGIRSDVFALAQHSTRVWKSTHSDEPYPFWPTMPYARFARPQTAPLASLNQEENNYETEVLAT</sequence>
<reference evidence="1" key="1">
    <citation type="journal article" date="2014" name="Int. J. Syst. Evol. Microbiol.">
        <title>Complete genome of a new Firmicutes species belonging to the dominant human colonic microbiota ('Ruminococcus bicirculans') reveals two chromosomes and a selective capacity to utilize plant glucans.</title>
        <authorList>
            <consortium name="NISC Comparative Sequencing Program"/>
            <person name="Wegmann U."/>
            <person name="Louis P."/>
            <person name="Goesmann A."/>
            <person name="Henrissat B."/>
            <person name="Duncan S.H."/>
            <person name="Flint H.J."/>
        </authorList>
    </citation>
    <scope>NUCLEOTIDE SEQUENCE</scope>
    <source>
        <strain evidence="1">CGMCC 1.8884</strain>
    </source>
</reference>
<name>A0AAV4KAI0_9DEIO</name>
<dbReference type="EMBL" id="BMLZ01000099">
    <property type="protein sequence ID" value="GGI69573.1"/>
    <property type="molecule type" value="Genomic_DNA"/>
</dbReference>
<gene>
    <name evidence="1" type="ORF">GCM10008021_32110</name>
    <name evidence="2" type="ORF">GCM10010914_31920</name>
</gene>
<comment type="caution">
    <text evidence="2">The sequence shown here is derived from an EMBL/GenBank/DDBJ whole genome shotgun (WGS) entry which is preliminary data.</text>
</comment>
<keyword evidence="3" id="KW-1185">Reference proteome</keyword>
<dbReference type="EMBL" id="BMMA01000072">
    <property type="protein sequence ID" value="GGI95053.1"/>
    <property type="molecule type" value="Genomic_DNA"/>
</dbReference>
<dbReference type="Proteomes" id="UP000630135">
    <property type="component" value="Unassembled WGS sequence"/>
</dbReference>
<evidence type="ECO:0000313" key="4">
    <source>
        <dbReference type="Proteomes" id="UP000652720"/>
    </source>
</evidence>
<evidence type="ECO:0000313" key="2">
    <source>
        <dbReference type="EMBL" id="GGI95053.1"/>
    </source>
</evidence>
<evidence type="ECO:0000313" key="3">
    <source>
        <dbReference type="Proteomes" id="UP000630135"/>
    </source>
</evidence>
<protein>
    <submittedName>
        <fullName evidence="2">Uncharacterized protein</fullName>
    </submittedName>
</protein>
<reference evidence="2" key="2">
    <citation type="journal article" date="2014" name="Int. J. Syst. Evol. Microbiol.">
        <title>Complete genome sequence of Corynebacterium casei LMG S-19264T (=DSM 44701T), isolated from a smear-ripened cheese.</title>
        <authorList>
            <consortium name="US DOE Joint Genome Institute (JGI-PGF)"/>
            <person name="Walter F."/>
            <person name="Albersmeier A."/>
            <person name="Kalinowski J."/>
            <person name="Ruckert C."/>
        </authorList>
    </citation>
    <scope>NUCLEOTIDE SEQUENCE</scope>
    <source>
        <strain evidence="2">CGMCC 1.8885</strain>
    </source>
</reference>
<reference evidence="2" key="4">
    <citation type="submission" date="2023-08" db="EMBL/GenBank/DDBJ databases">
        <authorList>
            <person name="Sun Q."/>
            <person name="Zhou Y."/>
        </authorList>
    </citation>
    <scope>NUCLEOTIDE SEQUENCE</scope>
    <source>
        <strain evidence="1">CGMCC 1.8884</strain>
        <strain evidence="2">CGMCC 1.8885</strain>
    </source>
</reference>
<organism evidence="2 4">
    <name type="scientific">Deinococcus wulumuqiensis</name>
    <dbReference type="NCBI Taxonomy" id="980427"/>
    <lineage>
        <taxon>Bacteria</taxon>
        <taxon>Thermotogati</taxon>
        <taxon>Deinococcota</taxon>
        <taxon>Deinococci</taxon>
        <taxon>Deinococcales</taxon>
        <taxon>Deinococcaceae</taxon>
        <taxon>Deinococcus</taxon>
    </lineage>
</organism>